<dbReference type="InterPro" id="IPR008767">
    <property type="entry name" value="Phage_SPP1_head-tail_adaptor"/>
</dbReference>
<dbReference type="RefSeq" id="WP_323465678.1">
    <property type="nucleotide sequence ID" value="NZ_CP144224.1"/>
</dbReference>
<reference evidence="1" key="1">
    <citation type="submission" date="2023-10" db="EMBL/GenBank/DDBJ databases">
        <title>Screening of Alkalihalophilus pseudofirmusBZ-TG-HK211 and Its Alleviation of Salt Stress on Rapeseed Growth.</title>
        <authorList>
            <person name="Zhao B."/>
            <person name="Guo T."/>
        </authorList>
    </citation>
    <scope>NUCLEOTIDE SEQUENCE</scope>
    <source>
        <strain evidence="1">BZ-TG-HK211</strain>
    </source>
</reference>
<sequence>MVKIQRYETTNNDFGGSTQDWVDKFEGKGVIDMLSGNEVLAADTLGRASSHILILFTIIDVKRGDRVIHNNDRYRVTYVDNPMNFNRHLEISLIWEANL</sequence>
<protein>
    <submittedName>
        <fullName evidence="1">Phage head closure protein</fullName>
    </submittedName>
</protein>
<name>A0AAJ2NLE7_ALKPS</name>
<gene>
    <name evidence="1" type="ORF">RYX45_01475</name>
</gene>
<comment type="caution">
    <text evidence="1">The sequence shown here is derived from an EMBL/GenBank/DDBJ whole genome shotgun (WGS) entry which is preliminary data.</text>
</comment>
<dbReference type="Pfam" id="PF05521">
    <property type="entry name" value="Phage_HCP"/>
    <property type="match status" value="1"/>
</dbReference>
<dbReference type="Gene3D" id="2.40.10.270">
    <property type="entry name" value="Bacteriophage SPP1 head-tail adaptor protein"/>
    <property type="match status" value="1"/>
</dbReference>
<dbReference type="Proteomes" id="UP001285636">
    <property type="component" value="Unassembled WGS sequence"/>
</dbReference>
<accession>A0AAJ2NLE7</accession>
<dbReference type="InterPro" id="IPR038666">
    <property type="entry name" value="SSP1_head-tail_sf"/>
</dbReference>
<evidence type="ECO:0000313" key="2">
    <source>
        <dbReference type="Proteomes" id="UP001285636"/>
    </source>
</evidence>
<dbReference type="EMBL" id="JAWJAY010000001">
    <property type="protein sequence ID" value="MDV2883833.1"/>
    <property type="molecule type" value="Genomic_DNA"/>
</dbReference>
<proteinExistence type="predicted"/>
<dbReference type="NCBIfam" id="TIGR01563">
    <property type="entry name" value="gp16_SPP1"/>
    <property type="match status" value="1"/>
</dbReference>
<organism evidence="1 2">
    <name type="scientific">Alkalihalophilus pseudofirmus</name>
    <name type="common">Bacillus pseudofirmus</name>
    <dbReference type="NCBI Taxonomy" id="79885"/>
    <lineage>
        <taxon>Bacteria</taxon>
        <taxon>Bacillati</taxon>
        <taxon>Bacillota</taxon>
        <taxon>Bacilli</taxon>
        <taxon>Bacillales</taxon>
        <taxon>Bacillaceae</taxon>
        <taxon>Alkalihalophilus</taxon>
    </lineage>
</organism>
<evidence type="ECO:0000313" key="1">
    <source>
        <dbReference type="EMBL" id="MDV2883833.1"/>
    </source>
</evidence>
<dbReference type="AlphaFoldDB" id="A0AAJ2NLE7"/>